<dbReference type="Gene3D" id="3.60.20.40">
    <property type="match status" value="1"/>
</dbReference>
<gene>
    <name evidence="1" type="ORF">LCGC14_1013230</name>
</gene>
<reference evidence="1" key="1">
    <citation type="journal article" date="2015" name="Nature">
        <title>Complex archaea that bridge the gap between prokaryotes and eukaryotes.</title>
        <authorList>
            <person name="Spang A."/>
            <person name="Saw J.H."/>
            <person name="Jorgensen S.L."/>
            <person name="Zaremba-Niedzwiedzka K."/>
            <person name="Martijn J."/>
            <person name="Lind A.E."/>
            <person name="van Eijk R."/>
            <person name="Schleper C."/>
            <person name="Guy L."/>
            <person name="Ettema T.J."/>
        </authorList>
    </citation>
    <scope>NUCLEOTIDE SEQUENCE</scope>
</reference>
<sequence>MPVLAKNIVSTSQPLASQAGLRMILKGGNAIDAAIAAAIALTVVEPTMNGIGSDSFAILWDGKKLVGLNASGRSPAAWTFEQFSHYKAMPLIGWDTVTVPGAISGWVELSKKYGQLTFKELFEPAIEYAENGFLVSPITAEVWKLKVRVFTNKELFSDFHNAFIPNGRLPKTGTLFKLPAQAKSLRLIAETEGDSFYYGELAKKIVHHAEKTGGYITLEDLENHKVTWERLLDIDYNGVKLHEIPPNGQGLAALNMLGILKHFDISDFAPDSSKALHLQIEAMKLAFTDAHRYISDPETLEFDPENLLKSNYLEKRARLINSNLAQVYKAGVPKHGDTVYLTTADAEGKMVSFIQSNYLGFGSGIVIPNTGISLQNRGSGFSLLEGHPNQVGPNKRPFHTIIPAFVTKKGKPLMSFGVMGGSMQPQGHVQLMIRIFQYDQNPQTALDAPRWRFIEDLDVNLESGFPLEVLNELRQLGHHISIKQYTAFGGGQIIYRLEDGYLAASDWRKDGQAVGF</sequence>
<dbReference type="Pfam" id="PF01019">
    <property type="entry name" value="G_glu_transpept"/>
    <property type="match status" value="1"/>
</dbReference>
<organism evidence="1">
    <name type="scientific">marine sediment metagenome</name>
    <dbReference type="NCBI Taxonomy" id="412755"/>
    <lineage>
        <taxon>unclassified sequences</taxon>
        <taxon>metagenomes</taxon>
        <taxon>ecological metagenomes</taxon>
    </lineage>
</organism>
<protein>
    <recommendedName>
        <fullName evidence="2">Gamma-glutamyltransferase</fullName>
    </recommendedName>
</protein>
<dbReference type="EMBL" id="LAZR01003995">
    <property type="protein sequence ID" value="KKN12764.1"/>
    <property type="molecule type" value="Genomic_DNA"/>
</dbReference>
<dbReference type="SUPFAM" id="SSF56235">
    <property type="entry name" value="N-terminal nucleophile aminohydrolases (Ntn hydrolases)"/>
    <property type="match status" value="1"/>
</dbReference>
<dbReference type="InterPro" id="IPR043137">
    <property type="entry name" value="GGT_ssub_C"/>
</dbReference>
<dbReference type="InterPro" id="IPR052896">
    <property type="entry name" value="GGT-like_enzyme"/>
</dbReference>
<dbReference type="Gene3D" id="1.10.246.230">
    <property type="match status" value="1"/>
</dbReference>
<dbReference type="PRINTS" id="PR01210">
    <property type="entry name" value="GGTRANSPTASE"/>
</dbReference>
<dbReference type="PANTHER" id="PTHR43881:SF1">
    <property type="entry name" value="GAMMA-GLUTAMYLTRANSPEPTIDASE (AFU_ORTHOLOGUE AFUA_4G13580)"/>
    <property type="match status" value="1"/>
</dbReference>
<comment type="caution">
    <text evidence="1">The sequence shown here is derived from an EMBL/GenBank/DDBJ whole genome shotgun (WGS) entry which is preliminary data.</text>
</comment>
<evidence type="ECO:0008006" key="2">
    <source>
        <dbReference type="Google" id="ProtNLM"/>
    </source>
</evidence>
<dbReference type="PANTHER" id="PTHR43881">
    <property type="entry name" value="GAMMA-GLUTAMYLTRANSPEPTIDASE (AFU_ORTHOLOGUE AFUA_4G13580)"/>
    <property type="match status" value="1"/>
</dbReference>
<dbReference type="InterPro" id="IPR000101">
    <property type="entry name" value="GGT_peptidase"/>
</dbReference>
<dbReference type="GO" id="GO:0006751">
    <property type="term" value="P:glutathione catabolic process"/>
    <property type="evidence" value="ECO:0007669"/>
    <property type="project" value="InterPro"/>
</dbReference>
<dbReference type="AlphaFoldDB" id="A0A0F9N470"/>
<dbReference type="GO" id="GO:0036374">
    <property type="term" value="F:glutathione hydrolase activity"/>
    <property type="evidence" value="ECO:0007669"/>
    <property type="project" value="InterPro"/>
</dbReference>
<accession>A0A0F9N470</accession>
<name>A0A0F9N470_9ZZZZ</name>
<dbReference type="InterPro" id="IPR029055">
    <property type="entry name" value="Ntn_hydrolases_N"/>
</dbReference>
<evidence type="ECO:0000313" key="1">
    <source>
        <dbReference type="EMBL" id="KKN12764.1"/>
    </source>
</evidence>
<dbReference type="NCBIfam" id="TIGR00066">
    <property type="entry name" value="g_glut_trans"/>
    <property type="match status" value="1"/>
</dbReference>
<proteinExistence type="predicted"/>